<feature type="domain" description="N-acetyltransferase" evidence="3">
    <location>
        <begin position="7"/>
        <end position="164"/>
    </location>
</feature>
<name>A0A849AJH1_9MICO</name>
<dbReference type="InterPro" id="IPR000182">
    <property type="entry name" value="GNAT_dom"/>
</dbReference>
<evidence type="ECO:0000256" key="2">
    <source>
        <dbReference type="ARBA" id="ARBA00023315"/>
    </source>
</evidence>
<evidence type="ECO:0000259" key="3">
    <source>
        <dbReference type="PROSITE" id="PS51186"/>
    </source>
</evidence>
<sequence>MKVANGVLLRAATGEDLQGVVEVGRRTWPATYAPIAGKDYVAMGLAKWWTADATVPAIRAGRVTVAEFDDEIIGMTSVGPLDGHLALWKLYVLPEYQGGGVGGMLLRAAIAKAKADGYDELRLSYLDGNDSARGFYEHYGFVETGRESSGSGVPDSVWLKLTLEDGTHG</sequence>
<dbReference type="CDD" id="cd04301">
    <property type="entry name" value="NAT_SF"/>
    <property type="match status" value="1"/>
</dbReference>
<evidence type="ECO:0000313" key="4">
    <source>
        <dbReference type="EMBL" id="NNG39471.1"/>
    </source>
</evidence>
<dbReference type="Gene3D" id="3.40.630.30">
    <property type="match status" value="1"/>
</dbReference>
<dbReference type="RefSeq" id="WP_171154255.1">
    <property type="nucleotide sequence ID" value="NZ_JABENB010000001.1"/>
</dbReference>
<dbReference type="PROSITE" id="PS51186">
    <property type="entry name" value="GNAT"/>
    <property type="match status" value="1"/>
</dbReference>
<organism evidence="4 5">
    <name type="scientific">Flexivirga aerilata</name>
    <dbReference type="NCBI Taxonomy" id="1656889"/>
    <lineage>
        <taxon>Bacteria</taxon>
        <taxon>Bacillati</taxon>
        <taxon>Actinomycetota</taxon>
        <taxon>Actinomycetes</taxon>
        <taxon>Micrococcales</taxon>
        <taxon>Dermacoccaceae</taxon>
        <taxon>Flexivirga</taxon>
    </lineage>
</organism>
<dbReference type="PANTHER" id="PTHR43877:SF1">
    <property type="entry name" value="ACETYLTRANSFERASE"/>
    <property type="match status" value="1"/>
</dbReference>
<reference evidence="4 5" key="1">
    <citation type="submission" date="2020-05" db="EMBL/GenBank/DDBJ databases">
        <title>Flexivirga sp. ID2601S isolated from air conditioner.</title>
        <authorList>
            <person name="Kim D.H."/>
        </authorList>
    </citation>
    <scope>NUCLEOTIDE SEQUENCE [LARGE SCALE GENOMIC DNA]</scope>
    <source>
        <strain evidence="4 5">ID2601S</strain>
    </source>
</reference>
<protein>
    <submittedName>
        <fullName evidence="4">GNAT family N-acetyltransferase</fullName>
    </submittedName>
</protein>
<keyword evidence="1 4" id="KW-0808">Transferase</keyword>
<accession>A0A849AJH1</accession>
<dbReference type="PANTHER" id="PTHR43877">
    <property type="entry name" value="AMINOALKYLPHOSPHONATE N-ACETYLTRANSFERASE-RELATED-RELATED"/>
    <property type="match status" value="1"/>
</dbReference>
<keyword evidence="2" id="KW-0012">Acyltransferase</keyword>
<dbReference type="EMBL" id="JABENB010000001">
    <property type="protein sequence ID" value="NNG39471.1"/>
    <property type="molecule type" value="Genomic_DNA"/>
</dbReference>
<proteinExistence type="predicted"/>
<evidence type="ECO:0000313" key="5">
    <source>
        <dbReference type="Proteomes" id="UP000557772"/>
    </source>
</evidence>
<dbReference type="Pfam" id="PF13508">
    <property type="entry name" value="Acetyltransf_7"/>
    <property type="match status" value="1"/>
</dbReference>
<dbReference type="InterPro" id="IPR016181">
    <property type="entry name" value="Acyl_CoA_acyltransferase"/>
</dbReference>
<evidence type="ECO:0000256" key="1">
    <source>
        <dbReference type="ARBA" id="ARBA00022679"/>
    </source>
</evidence>
<dbReference type="AlphaFoldDB" id="A0A849AJH1"/>
<keyword evidence="5" id="KW-1185">Reference proteome</keyword>
<gene>
    <name evidence="4" type="ORF">HJ588_09325</name>
</gene>
<dbReference type="Proteomes" id="UP000557772">
    <property type="component" value="Unassembled WGS sequence"/>
</dbReference>
<dbReference type="SUPFAM" id="SSF55729">
    <property type="entry name" value="Acyl-CoA N-acyltransferases (Nat)"/>
    <property type="match status" value="1"/>
</dbReference>
<dbReference type="GO" id="GO:0016747">
    <property type="term" value="F:acyltransferase activity, transferring groups other than amino-acyl groups"/>
    <property type="evidence" value="ECO:0007669"/>
    <property type="project" value="InterPro"/>
</dbReference>
<comment type="caution">
    <text evidence="4">The sequence shown here is derived from an EMBL/GenBank/DDBJ whole genome shotgun (WGS) entry which is preliminary data.</text>
</comment>
<dbReference type="InterPro" id="IPR050832">
    <property type="entry name" value="Bact_Acetyltransf"/>
</dbReference>